<dbReference type="InterPro" id="IPR051542">
    <property type="entry name" value="Hydrogenase_cytochrome"/>
</dbReference>
<comment type="caution">
    <text evidence="8">The sequence shown here is derived from an EMBL/GenBank/DDBJ whole genome shotgun (WGS) entry which is preliminary data.</text>
</comment>
<keyword evidence="3 6" id="KW-0812">Transmembrane</keyword>
<protein>
    <submittedName>
        <fullName evidence="8">Cytochrome b/b6 domain-containing protein</fullName>
    </submittedName>
</protein>
<evidence type="ECO:0000256" key="4">
    <source>
        <dbReference type="ARBA" id="ARBA00022989"/>
    </source>
</evidence>
<feature type="transmembrane region" description="Helical" evidence="6">
    <location>
        <begin position="110"/>
        <end position="132"/>
    </location>
</feature>
<evidence type="ECO:0000256" key="3">
    <source>
        <dbReference type="ARBA" id="ARBA00022692"/>
    </source>
</evidence>
<comment type="subcellular location">
    <subcellularLocation>
        <location evidence="1">Cell membrane</location>
        <topology evidence="1">Multi-pass membrane protein</topology>
    </subcellularLocation>
</comment>
<gene>
    <name evidence="8" type="ORF">ACFFU4_03640</name>
</gene>
<dbReference type="PANTHER" id="PTHR30485">
    <property type="entry name" value="NI/FE-HYDROGENASE 1 B-TYPE CYTOCHROME SUBUNIT"/>
    <property type="match status" value="1"/>
</dbReference>
<name>A0ABV5HWN6_9RHOB</name>
<feature type="domain" description="Cytochrome b561 bacterial/Ni-hydrogenase" evidence="7">
    <location>
        <begin position="22"/>
        <end position="210"/>
    </location>
</feature>
<evidence type="ECO:0000256" key="1">
    <source>
        <dbReference type="ARBA" id="ARBA00004651"/>
    </source>
</evidence>
<dbReference type="SUPFAM" id="SSF81342">
    <property type="entry name" value="Transmembrane di-heme cytochromes"/>
    <property type="match status" value="1"/>
</dbReference>
<dbReference type="RefSeq" id="WP_377067151.1">
    <property type="nucleotide sequence ID" value="NZ_JBHMEC010000008.1"/>
</dbReference>
<reference evidence="8 9" key="1">
    <citation type="submission" date="2024-09" db="EMBL/GenBank/DDBJ databases">
        <authorList>
            <person name="Sun Q."/>
            <person name="Mori K."/>
        </authorList>
    </citation>
    <scope>NUCLEOTIDE SEQUENCE [LARGE SCALE GENOMIC DNA]</scope>
    <source>
        <strain evidence="8 9">CECT 9424</strain>
    </source>
</reference>
<keyword evidence="4 6" id="KW-1133">Transmembrane helix</keyword>
<evidence type="ECO:0000259" key="7">
    <source>
        <dbReference type="Pfam" id="PF01292"/>
    </source>
</evidence>
<dbReference type="PANTHER" id="PTHR30485:SF2">
    <property type="entry name" value="BLL0597 PROTEIN"/>
    <property type="match status" value="1"/>
</dbReference>
<keyword evidence="2" id="KW-1003">Cell membrane</keyword>
<evidence type="ECO:0000313" key="8">
    <source>
        <dbReference type="EMBL" id="MFB9148840.1"/>
    </source>
</evidence>
<evidence type="ECO:0000256" key="5">
    <source>
        <dbReference type="ARBA" id="ARBA00023136"/>
    </source>
</evidence>
<evidence type="ECO:0000256" key="6">
    <source>
        <dbReference type="SAM" id="Phobius"/>
    </source>
</evidence>
<dbReference type="Pfam" id="PF01292">
    <property type="entry name" value="Ni_hydr_CYTB"/>
    <property type="match status" value="1"/>
</dbReference>
<dbReference type="InterPro" id="IPR011577">
    <property type="entry name" value="Cyt_b561_bac/Ni-Hgenase"/>
</dbReference>
<feature type="transmembrane region" description="Helical" evidence="6">
    <location>
        <begin position="57"/>
        <end position="77"/>
    </location>
</feature>
<evidence type="ECO:0000256" key="2">
    <source>
        <dbReference type="ARBA" id="ARBA00022475"/>
    </source>
</evidence>
<organism evidence="8 9">
    <name type="scientific">Roseovarius ramblicola</name>
    <dbReference type="NCBI Taxonomy" id="2022336"/>
    <lineage>
        <taxon>Bacteria</taxon>
        <taxon>Pseudomonadati</taxon>
        <taxon>Pseudomonadota</taxon>
        <taxon>Alphaproteobacteria</taxon>
        <taxon>Rhodobacterales</taxon>
        <taxon>Roseobacteraceae</taxon>
        <taxon>Roseovarius</taxon>
    </lineage>
</organism>
<dbReference type="Proteomes" id="UP001589670">
    <property type="component" value="Unassembled WGS sequence"/>
</dbReference>
<dbReference type="Gene3D" id="1.20.950.20">
    <property type="entry name" value="Transmembrane di-heme cytochromes, Chain C"/>
    <property type="match status" value="1"/>
</dbReference>
<dbReference type="InterPro" id="IPR016174">
    <property type="entry name" value="Di-haem_cyt_TM"/>
</dbReference>
<keyword evidence="9" id="KW-1185">Reference proteome</keyword>
<dbReference type="EMBL" id="JBHMEC010000008">
    <property type="protein sequence ID" value="MFB9148840.1"/>
    <property type="molecule type" value="Genomic_DNA"/>
</dbReference>
<proteinExistence type="predicted"/>
<keyword evidence="5 6" id="KW-0472">Membrane</keyword>
<accession>A0ABV5HWN6</accession>
<sequence length="221" mass="23752">MTETNAQHTSRPDAGTDRKVRVWDPLVRVFHWSLVAAFAVAWLSAEDLDTVHEIAGYVVAGLVAVRLVWGLVGSRYARFAQFLKGPRATLAYLGELTRGKERRYLGHNPAGAAMIVALLVALSGTAFTGWLLEEPDRIAMLPSMPAIVAPARADEDGEYGEYGEGGGEIVEEAHEVLANLMLLLVALHVAGVVLASFRHNENLARAMVTGDKRAAGPGDIA</sequence>
<feature type="transmembrane region" description="Helical" evidence="6">
    <location>
        <begin position="176"/>
        <end position="197"/>
    </location>
</feature>
<feature type="transmembrane region" description="Helical" evidence="6">
    <location>
        <begin position="26"/>
        <end position="45"/>
    </location>
</feature>
<evidence type="ECO:0000313" key="9">
    <source>
        <dbReference type="Proteomes" id="UP001589670"/>
    </source>
</evidence>